<organism evidence="4 5">
    <name type="scientific">Acetivibrio mesophilus</name>
    <dbReference type="NCBI Taxonomy" id="2487273"/>
    <lineage>
        <taxon>Bacteria</taxon>
        <taxon>Bacillati</taxon>
        <taxon>Bacillota</taxon>
        <taxon>Clostridia</taxon>
        <taxon>Eubacteriales</taxon>
        <taxon>Oscillospiraceae</taxon>
        <taxon>Acetivibrio</taxon>
    </lineage>
</organism>
<keyword evidence="5" id="KW-1185">Reference proteome</keyword>
<proteinExistence type="predicted"/>
<dbReference type="Pfam" id="PF00239">
    <property type="entry name" value="Resolvase"/>
    <property type="match status" value="1"/>
</dbReference>
<dbReference type="EMBL" id="RLII01000001">
    <property type="protein sequence ID" value="RXE60436.1"/>
    <property type="molecule type" value="Genomic_DNA"/>
</dbReference>
<evidence type="ECO:0000259" key="3">
    <source>
        <dbReference type="PROSITE" id="PS51737"/>
    </source>
</evidence>
<dbReference type="SMART" id="SM00857">
    <property type="entry name" value="Resolvase"/>
    <property type="match status" value="1"/>
</dbReference>
<comment type="caution">
    <text evidence="4">The sequence shown here is derived from an EMBL/GenBank/DDBJ whole genome shotgun (WGS) entry which is preliminary data.</text>
</comment>
<dbReference type="RefSeq" id="WP_128705542.1">
    <property type="nucleotide sequence ID" value="NZ_RLII01000001.1"/>
</dbReference>
<dbReference type="InterPro" id="IPR038109">
    <property type="entry name" value="DNA_bind_recomb_sf"/>
</dbReference>
<feature type="domain" description="Recombinase" evidence="3">
    <location>
        <begin position="175"/>
        <end position="297"/>
    </location>
</feature>
<dbReference type="CDD" id="cd00338">
    <property type="entry name" value="Ser_Recombinase"/>
    <property type="match status" value="1"/>
</dbReference>
<accession>A0A4Q0I7P3</accession>
<sequence>MKKVRKIEPNSKIIKPKLQVAAYARVSTDNDEQLVSLEAQKTHYESFIKSNPDWEFAGIYYDEGVTGTNKENRSELQRLIEDCENKRIDFIVTKSISRFARNTIDCLELIRKLSDIGVFLYFEKENINTQSMDGELMLTILSSLAENESISISQNNKWSIQRRFRNGTFKLSSPPYGYDYEDGILIVNEEQAAVVRRIFSEALSGKGAQKIADDLNADGISPKKAALWNASTILGMLSNEKYTGDVILQKTYTDDHFKRHRNNGEKDQIMIRRNHEAIISHEEFDAVNELLRQRGDEKGIEKGKGKYQKRYPFSGKIICSECGSHFKRRIHYNGGSQYIAWCCSKHIHDIAKCSMRFIREDDIHQAFITMINKLIFGYEFILKPLLKSLRSLNYSANLTEILEIEQKLEENMERSRVLTNLLTKGYLSSSLFNEQINELRAEATLLKEKKKALSRSVNSGMTAVSEVEQLLKWASKADMIESFDEAIFSRYVESIIVYSQEEIGFKLKCGLTLKERLVR</sequence>
<evidence type="ECO:0000313" key="5">
    <source>
        <dbReference type="Proteomes" id="UP000289166"/>
    </source>
</evidence>
<dbReference type="Gene3D" id="3.40.50.1390">
    <property type="entry name" value="Resolvase, N-terminal catalytic domain"/>
    <property type="match status" value="1"/>
</dbReference>
<protein>
    <submittedName>
        <fullName evidence="4">Recombinase family protein</fullName>
    </submittedName>
</protein>
<dbReference type="PANTHER" id="PTHR30461:SF23">
    <property type="entry name" value="DNA RECOMBINASE-RELATED"/>
    <property type="match status" value="1"/>
</dbReference>
<evidence type="ECO:0000259" key="2">
    <source>
        <dbReference type="PROSITE" id="PS51736"/>
    </source>
</evidence>
<dbReference type="Pfam" id="PF07508">
    <property type="entry name" value="Recombinase"/>
    <property type="match status" value="1"/>
</dbReference>
<dbReference type="InterPro" id="IPR011109">
    <property type="entry name" value="DNA_bind_recombinase_dom"/>
</dbReference>
<dbReference type="InterPro" id="IPR050639">
    <property type="entry name" value="SSR_resolvase"/>
</dbReference>
<reference evidence="5" key="1">
    <citation type="submission" date="2018-11" db="EMBL/GenBank/DDBJ databases">
        <title>Genome sequencing of a novel mesophilic and cellulolytic organism within the genus Hungateiclostridium.</title>
        <authorList>
            <person name="Rettenmaier R."/>
            <person name="Liebl W."/>
            <person name="Zverlov V."/>
        </authorList>
    </citation>
    <scope>NUCLEOTIDE SEQUENCE [LARGE SCALE GENOMIC DNA]</scope>
    <source>
        <strain evidence="5">N2K1</strain>
    </source>
</reference>
<dbReference type="SUPFAM" id="SSF53041">
    <property type="entry name" value="Resolvase-like"/>
    <property type="match status" value="1"/>
</dbReference>
<dbReference type="InterPro" id="IPR006119">
    <property type="entry name" value="Resolv_N"/>
</dbReference>
<dbReference type="InterPro" id="IPR036162">
    <property type="entry name" value="Resolvase-like_N_sf"/>
</dbReference>
<dbReference type="InterPro" id="IPR025827">
    <property type="entry name" value="Zn_ribbon_recom_dom"/>
</dbReference>
<evidence type="ECO:0000256" key="1">
    <source>
        <dbReference type="SAM" id="Coils"/>
    </source>
</evidence>
<name>A0A4Q0I7P3_9FIRM</name>
<feature type="coiled-coil region" evidence="1">
    <location>
        <begin position="429"/>
        <end position="456"/>
    </location>
</feature>
<keyword evidence="1" id="KW-0175">Coiled coil</keyword>
<dbReference type="Proteomes" id="UP000289166">
    <property type="component" value="Unassembled WGS sequence"/>
</dbReference>
<dbReference type="AlphaFoldDB" id="A0A4Q0I7P3"/>
<dbReference type="Gene3D" id="3.90.1750.20">
    <property type="entry name" value="Putative Large Serine Recombinase, Chain B, Domain 2"/>
    <property type="match status" value="1"/>
</dbReference>
<dbReference type="FunFam" id="3.90.1750.20:FF:000007">
    <property type="entry name" value="Site-specific recombinase"/>
    <property type="match status" value="1"/>
</dbReference>
<dbReference type="PANTHER" id="PTHR30461">
    <property type="entry name" value="DNA-INVERTASE FROM LAMBDOID PROPHAGE"/>
    <property type="match status" value="1"/>
</dbReference>
<evidence type="ECO:0000313" key="4">
    <source>
        <dbReference type="EMBL" id="RXE60436.1"/>
    </source>
</evidence>
<gene>
    <name evidence="4" type="ORF">EFD62_00395</name>
</gene>
<feature type="domain" description="Resolvase/invertase-type recombinase catalytic" evidence="2">
    <location>
        <begin position="19"/>
        <end position="167"/>
    </location>
</feature>
<dbReference type="GO" id="GO:0000150">
    <property type="term" value="F:DNA strand exchange activity"/>
    <property type="evidence" value="ECO:0007669"/>
    <property type="project" value="InterPro"/>
</dbReference>
<dbReference type="Pfam" id="PF13408">
    <property type="entry name" value="Zn_ribbon_recom"/>
    <property type="match status" value="1"/>
</dbReference>
<dbReference type="PROSITE" id="PS51736">
    <property type="entry name" value="RECOMBINASES_3"/>
    <property type="match status" value="1"/>
</dbReference>
<dbReference type="PROSITE" id="PS51737">
    <property type="entry name" value="RECOMBINASE_DNA_BIND"/>
    <property type="match status" value="1"/>
</dbReference>
<dbReference type="GO" id="GO:0003677">
    <property type="term" value="F:DNA binding"/>
    <property type="evidence" value="ECO:0007669"/>
    <property type="project" value="InterPro"/>
</dbReference>
<dbReference type="OrthoDB" id="9769353at2"/>